<dbReference type="InterPro" id="IPR016193">
    <property type="entry name" value="Cytidine_deaminase-like"/>
</dbReference>
<dbReference type="GO" id="GO:0052717">
    <property type="term" value="F:tRNA-specific adenosine-34 deaminase activity"/>
    <property type="evidence" value="ECO:0007669"/>
    <property type="project" value="UniProtKB-UniRule"/>
</dbReference>
<dbReference type="PANTHER" id="PTHR11079:SF202">
    <property type="entry name" value="TRNA-SPECIFIC ADENOSINE DEAMINASE"/>
    <property type="match status" value="1"/>
</dbReference>
<keyword evidence="5 8" id="KW-0378">Hydrolase</keyword>
<dbReference type="Pfam" id="PF14437">
    <property type="entry name" value="MafB19-deam"/>
    <property type="match status" value="1"/>
</dbReference>
<evidence type="ECO:0000256" key="6">
    <source>
        <dbReference type="ARBA" id="ARBA00022833"/>
    </source>
</evidence>
<dbReference type="InterPro" id="IPR002125">
    <property type="entry name" value="CMP_dCMP_dom"/>
</dbReference>
<dbReference type="EMBL" id="JAQONE010000011">
    <property type="protein sequence ID" value="MDC2829257.1"/>
    <property type="molecule type" value="Genomic_DNA"/>
</dbReference>
<reference evidence="10" key="1">
    <citation type="submission" date="2023-01" db="EMBL/GenBank/DDBJ databases">
        <title>Genome analysis of 13 Lactobacillus isolated from gut of wild boar.</title>
        <authorList>
            <person name="Papp P."/>
            <person name="Libisch B."/>
            <person name="Nagy T."/>
            <person name="Olasz F."/>
        </authorList>
    </citation>
    <scope>NUCLEOTIDE SEQUENCE</scope>
    <source>
        <strain evidence="10">F146</strain>
    </source>
</reference>
<dbReference type="SUPFAM" id="SSF53927">
    <property type="entry name" value="Cytidine deaminase-like"/>
    <property type="match status" value="1"/>
</dbReference>
<feature type="binding site" evidence="8">
    <location>
        <position position="83"/>
    </location>
    <ligand>
        <name>Zn(2+)</name>
        <dbReference type="ChEBI" id="CHEBI:29105"/>
        <note>catalytic</note>
    </ligand>
</feature>
<keyword evidence="6 8" id="KW-0862">Zinc</keyword>
<evidence type="ECO:0000256" key="5">
    <source>
        <dbReference type="ARBA" id="ARBA00022801"/>
    </source>
</evidence>
<evidence type="ECO:0000313" key="10">
    <source>
        <dbReference type="EMBL" id="MDC2829257.1"/>
    </source>
</evidence>
<comment type="subunit">
    <text evidence="2 8">Homodimer.</text>
</comment>
<protein>
    <recommendedName>
        <fullName evidence="8">tRNA-specific adenosine deaminase</fullName>
        <ecNumber evidence="8">3.5.4.33</ecNumber>
    </recommendedName>
</protein>
<dbReference type="PROSITE" id="PS51747">
    <property type="entry name" value="CYT_DCMP_DEAMINASES_2"/>
    <property type="match status" value="1"/>
</dbReference>
<dbReference type="EC" id="3.5.4.33" evidence="8"/>
<dbReference type="NCBIfam" id="NF008113">
    <property type="entry name" value="PRK10860.1"/>
    <property type="match status" value="1"/>
</dbReference>
<dbReference type="InterPro" id="IPR016192">
    <property type="entry name" value="APOBEC/CMP_deaminase_Zn-bd"/>
</dbReference>
<comment type="cofactor">
    <cofactor evidence="8">
        <name>Zn(2+)</name>
        <dbReference type="ChEBI" id="CHEBI:29105"/>
    </cofactor>
    <text evidence="8">Binds 1 zinc ion per subunit.</text>
</comment>
<dbReference type="Proteomes" id="UP001220670">
    <property type="component" value="Unassembled WGS sequence"/>
</dbReference>
<evidence type="ECO:0000256" key="3">
    <source>
        <dbReference type="ARBA" id="ARBA00022694"/>
    </source>
</evidence>
<proteinExistence type="inferred from homology"/>
<comment type="caution">
    <text evidence="10">The sequence shown here is derived from an EMBL/GenBank/DDBJ whole genome shotgun (WGS) entry which is preliminary data.</text>
</comment>
<feature type="active site" description="Proton donor" evidence="8">
    <location>
        <position position="55"/>
    </location>
</feature>
<sequence length="163" mass="18590">MLQPEDYMEMALAEAHQAELLNEVPIGAVVVYHGEVIGAGHNMREKFQNAAYHAEMLAIMEACEHLKSWRLEECDLYVTLEPCMMCSGAIMNSRIRSLYYGAKNPKAGTVDSLYHLLSDSRLNHQVEIVSGVKETECQQMLKRFFKRVRKERKAAKKAAQQKN</sequence>
<dbReference type="InterPro" id="IPR058535">
    <property type="entry name" value="MafB19-deam"/>
</dbReference>
<evidence type="ECO:0000256" key="8">
    <source>
        <dbReference type="HAMAP-Rule" id="MF_00972"/>
    </source>
</evidence>
<evidence type="ECO:0000259" key="9">
    <source>
        <dbReference type="PROSITE" id="PS51747"/>
    </source>
</evidence>
<dbReference type="CDD" id="cd01285">
    <property type="entry name" value="nucleoside_deaminase"/>
    <property type="match status" value="1"/>
</dbReference>
<dbReference type="PANTHER" id="PTHR11079">
    <property type="entry name" value="CYTOSINE DEAMINASE FAMILY MEMBER"/>
    <property type="match status" value="1"/>
</dbReference>
<evidence type="ECO:0000256" key="2">
    <source>
        <dbReference type="ARBA" id="ARBA00011738"/>
    </source>
</evidence>
<dbReference type="PROSITE" id="PS00903">
    <property type="entry name" value="CYT_DCMP_DEAMINASES_1"/>
    <property type="match status" value="1"/>
</dbReference>
<dbReference type="FunFam" id="3.40.140.10:FF:000005">
    <property type="entry name" value="tRNA-specific adenosine deaminase"/>
    <property type="match status" value="1"/>
</dbReference>
<dbReference type="InterPro" id="IPR028883">
    <property type="entry name" value="tRNA_aden_deaminase"/>
</dbReference>
<comment type="function">
    <text evidence="8">Catalyzes the deamination of adenosine to inosine at the wobble position 34 of tRNA(Arg2).</text>
</comment>
<keyword evidence="3 8" id="KW-0819">tRNA processing</keyword>
<dbReference type="HAMAP" id="MF_00972">
    <property type="entry name" value="tRNA_aden_deaminase"/>
    <property type="match status" value="1"/>
</dbReference>
<gene>
    <name evidence="8 10" type="primary">tadA</name>
    <name evidence="10" type="ORF">PO250_02835</name>
</gene>
<dbReference type="GO" id="GO:0008270">
    <property type="term" value="F:zinc ion binding"/>
    <property type="evidence" value="ECO:0007669"/>
    <property type="project" value="UniProtKB-UniRule"/>
</dbReference>
<dbReference type="AlphaFoldDB" id="A0AAJ1M8H4"/>
<comment type="catalytic activity">
    <reaction evidence="7 8">
        <text>adenosine(34) in tRNA + H2O + H(+) = inosine(34) in tRNA + NH4(+)</text>
        <dbReference type="Rhea" id="RHEA:43168"/>
        <dbReference type="Rhea" id="RHEA-COMP:10373"/>
        <dbReference type="Rhea" id="RHEA-COMP:10374"/>
        <dbReference type="ChEBI" id="CHEBI:15377"/>
        <dbReference type="ChEBI" id="CHEBI:15378"/>
        <dbReference type="ChEBI" id="CHEBI:28938"/>
        <dbReference type="ChEBI" id="CHEBI:74411"/>
        <dbReference type="ChEBI" id="CHEBI:82852"/>
        <dbReference type="EC" id="3.5.4.33"/>
    </reaction>
</comment>
<evidence type="ECO:0000256" key="1">
    <source>
        <dbReference type="ARBA" id="ARBA00010669"/>
    </source>
</evidence>
<accession>A0AAJ1M8H4</accession>
<evidence type="ECO:0000256" key="4">
    <source>
        <dbReference type="ARBA" id="ARBA00022723"/>
    </source>
</evidence>
<organism evidence="10 11">
    <name type="scientific">Limosilactobacillus mucosae</name>
    <name type="common">Lactobacillus mucosae</name>
    <dbReference type="NCBI Taxonomy" id="97478"/>
    <lineage>
        <taxon>Bacteria</taxon>
        <taxon>Bacillati</taxon>
        <taxon>Bacillota</taxon>
        <taxon>Bacilli</taxon>
        <taxon>Lactobacillales</taxon>
        <taxon>Lactobacillaceae</taxon>
        <taxon>Limosilactobacillus</taxon>
    </lineage>
</organism>
<feature type="binding site" evidence="8">
    <location>
        <position position="53"/>
    </location>
    <ligand>
        <name>Zn(2+)</name>
        <dbReference type="ChEBI" id="CHEBI:29105"/>
        <note>catalytic</note>
    </ligand>
</feature>
<evidence type="ECO:0000256" key="7">
    <source>
        <dbReference type="ARBA" id="ARBA00048045"/>
    </source>
</evidence>
<comment type="similarity">
    <text evidence="1">Belongs to the cytidine and deoxycytidylate deaminase family. ADAT2 subfamily.</text>
</comment>
<name>A0AAJ1M8H4_LIMMU</name>
<dbReference type="Gene3D" id="3.40.140.10">
    <property type="entry name" value="Cytidine Deaminase, domain 2"/>
    <property type="match status" value="1"/>
</dbReference>
<feature type="binding site" evidence="8">
    <location>
        <position position="86"/>
    </location>
    <ligand>
        <name>Zn(2+)</name>
        <dbReference type="ChEBI" id="CHEBI:29105"/>
        <note>catalytic</note>
    </ligand>
</feature>
<keyword evidence="4 8" id="KW-0479">Metal-binding</keyword>
<feature type="domain" description="CMP/dCMP-type deaminase" evidence="9">
    <location>
        <begin position="2"/>
        <end position="111"/>
    </location>
</feature>
<evidence type="ECO:0000313" key="11">
    <source>
        <dbReference type="Proteomes" id="UP001220670"/>
    </source>
</evidence>
<dbReference type="GO" id="GO:0002100">
    <property type="term" value="P:tRNA wobble adenosine to inosine editing"/>
    <property type="evidence" value="ECO:0007669"/>
    <property type="project" value="UniProtKB-UniRule"/>
</dbReference>